<feature type="DNA-binding region" description="TEA" evidence="6">
    <location>
        <begin position="129"/>
        <end position="203"/>
    </location>
</feature>
<dbReference type="PROSITE" id="PS51088">
    <property type="entry name" value="TEA_2"/>
    <property type="match status" value="1"/>
</dbReference>
<evidence type="ECO:0000256" key="2">
    <source>
        <dbReference type="ARBA" id="ARBA00008421"/>
    </source>
</evidence>
<keyword evidence="4" id="KW-0804">Transcription</keyword>
<feature type="region of interest" description="Disordered" evidence="7">
    <location>
        <begin position="1"/>
        <end position="30"/>
    </location>
</feature>
<dbReference type="PANTHER" id="PTHR11834">
    <property type="entry name" value="TRANSCRIPTIONAL ENHANCER FACTOR TEF RELATED"/>
    <property type="match status" value="1"/>
</dbReference>
<proteinExistence type="inferred from homology"/>
<name>A0A9P4Q515_9PEZI</name>
<feature type="compositionally biased region" description="Basic residues" evidence="7">
    <location>
        <begin position="812"/>
        <end position="822"/>
    </location>
</feature>
<evidence type="ECO:0000256" key="5">
    <source>
        <dbReference type="ARBA" id="ARBA00023242"/>
    </source>
</evidence>
<keyword evidence="3" id="KW-0805">Transcription regulation</keyword>
<feature type="region of interest" description="Disordered" evidence="7">
    <location>
        <begin position="812"/>
        <end position="835"/>
    </location>
</feature>
<evidence type="ECO:0000256" key="3">
    <source>
        <dbReference type="ARBA" id="ARBA00023015"/>
    </source>
</evidence>
<organism evidence="9 10">
    <name type="scientific">Polychaeton citri CBS 116435</name>
    <dbReference type="NCBI Taxonomy" id="1314669"/>
    <lineage>
        <taxon>Eukaryota</taxon>
        <taxon>Fungi</taxon>
        <taxon>Dikarya</taxon>
        <taxon>Ascomycota</taxon>
        <taxon>Pezizomycotina</taxon>
        <taxon>Dothideomycetes</taxon>
        <taxon>Dothideomycetidae</taxon>
        <taxon>Capnodiales</taxon>
        <taxon>Capnodiaceae</taxon>
        <taxon>Polychaeton</taxon>
    </lineage>
</organism>
<dbReference type="InterPro" id="IPR050937">
    <property type="entry name" value="TEC1_TEAD_TF"/>
</dbReference>
<feature type="region of interest" description="Disordered" evidence="7">
    <location>
        <begin position="589"/>
        <end position="622"/>
    </location>
</feature>
<dbReference type="GO" id="GO:0000978">
    <property type="term" value="F:RNA polymerase II cis-regulatory region sequence-specific DNA binding"/>
    <property type="evidence" value="ECO:0007669"/>
    <property type="project" value="TreeGrafter"/>
</dbReference>
<dbReference type="InterPro" id="IPR000818">
    <property type="entry name" value="TEA/ATTS_dom"/>
</dbReference>
<dbReference type="OrthoDB" id="10006572at2759"/>
<keyword evidence="5" id="KW-0539">Nucleus</keyword>
<dbReference type="GO" id="GO:0005634">
    <property type="term" value="C:nucleus"/>
    <property type="evidence" value="ECO:0007669"/>
    <property type="project" value="UniProtKB-SubCell"/>
</dbReference>
<evidence type="ECO:0000259" key="8">
    <source>
        <dbReference type="PROSITE" id="PS51088"/>
    </source>
</evidence>
<feature type="region of interest" description="Disordered" evidence="7">
    <location>
        <begin position="502"/>
        <end position="537"/>
    </location>
</feature>
<dbReference type="EMBL" id="MU003809">
    <property type="protein sequence ID" value="KAF2719635.1"/>
    <property type="molecule type" value="Genomic_DNA"/>
</dbReference>
<comment type="similarity">
    <text evidence="2">Belongs to the TEC1 family.</text>
</comment>
<protein>
    <recommendedName>
        <fullName evidence="8">TEA domain-containing protein</fullName>
    </recommendedName>
</protein>
<dbReference type="SMART" id="SM00426">
    <property type="entry name" value="TEA"/>
    <property type="match status" value="1"/>
</dbReference>
<evidence type="ECO:0000256" key="7">
    <source>
        <dbReference type="SAM" id="MobiDB-lite"/>
    </source>
</evidence>
<dbReference type="Proteomes" id="UP000799441">
    <property type="component" value="Unassembled WGS sequence"/>
</dbReference>
<dbReference type="GO" id="GO:0000981">
    <property type="term" value="F:DNA-binding transcription factor activity, RNA polymerase II-specific"/>
    <property type="evidence" value="ECO:0007669"/>
    <property type="project" value="TreeGrafter"/>
</dbReference>
<comment type="caution">
    <text evidence="9">The sequence shown here is derived from an EMBL/GenBank/DDBJ whole genome shotgun (WGS) entry which is preliminary data.</text>
</comment>
<evidence type="ECO:0000313" key="9">
    <source>
        <dbReference type="EMBL" id="KAF2719635.1"/>
    </source>
</evidence>
<evidence type="ECO:0000256" key="1">
    <source>
        <dbReference type="ARBA" id="ARBA00004123"/>
    </source>
</evidence>
<evidence type="ECO:0000256" key="4">
    <source>
        <dbReference type="ARBA" id="ARBA00023163"/>
    </source>
</evidence>
<dbReference type="PRINTS" id="PR00065">
    <property type="entry name" value="TEADOMAIN"/>
</dbReference>
<keyword evidence="10" id="KW-1185">Reference proteome</keyword>
<evidence type="ECO:0000313" key="10">
    <source>
        <dbReference type="Proteomes" id="UP000799441"/>
    </source>
</evidence>
<dbReference type="AlphaFoldDB" id="A0A9P4Q515"/>
<feature type="compositionally biased region" description="Polar residues" evidence="7">
    <location>
        <begin position="502"/>
        <end position="515"/>
    </location>
</feature>
<sequence length="883" mass="97721">MQPVQPPHVVPSNAPPLHHDGSLQGHSRGLAHQCNYTPSIANQFISSLTGASAYGGYPTAQAGYQHRPQDRAYRPAYRYGYGRSRYGYVSEQEKEAMVVQHATELFNRFQRSDAYKKYRQRQSSKDEKASKEAQKWPDQLEIAFFRALVRWPPMGRSKYLHKDKQRGRNELIADYIKSLTGVERSRKQVSSHIQVLKPFVEQDPMIMRFLSLSKDELNKGSGRHRGAHASSYSELRRTSQYPVNASSDLTQVQLPPIKDIQKVKQRLDAFQPSSFSMFIQRKWRTESDEEHTEREHTYTQNLDQPRNEDIVIHDWESLSQSYPYLAWMHERHWPLDCSVLVAEASIALPPAADCERKPERELGILYNCASTRLPANTPLRCYNHFFRYKKRHSRFSGHTDFLLTQSQDGMLSEVQIKFGSTFWASVLGPLQDMLHHPPDHCPDPRVAISEELENVSVVQEIYLLNGQEQERILVVYWSFRQSTVMTGKTTWSRLILPTSIQQPQTQDQMTASTTDTSHHGSQYYEPPSPKQHRTDSFFDFNAPITGAEVLSSAAHHHISTSGMSQHPSLQSPFQYDSCNSAPALSSATWPTNLSGDGSIPESANTEFPPQSADGSTNTNPFNFSVNYDPTNFNVIDAGLDSSAFNFDTSTPGNPAASFDFGSTAAAANDDQTLQQYSQHWCDAAASYGNAFDAYSAAAATAAVGSGYDSQQQTPHHTLSGTAGSSTGQAGGAYTGAPQPPEPHAQTLPQPQQQGGATVVGPVMTGGVDAAVRNSDGYSHHHHSQGDAGPYEAHFYDSSLGASRQQQQQQRIHIPHHHSRHHPQREQQAYGGAGQGGVALPSVGAMGGTGNGVGLGSDMKEDALATLADASFMARALQHPARGQ</sequence>
<gene>
    <name evidence="9" type="ORF">K431DRAFT_305073</name>
</gene>
<feature type="compositionally biased region" description="Polar residues" evidence="7">
    <location>
        <begin position="746"/>
        <end position="755"/>
    </location>
</feature>
<feature type="region of interest" description="Disordered" evidence="7">
    <location>
        <begin position="707"/>
        <end position="794"/>
    </location>
</feature>
<comment type="subcellular location">
    <subcellularLocation>
        <location evidence="1">Nucleus</location>
    </subcellularLocation>
</comment>
<feature type="domain" description="TEA" evidence="8">
    <location>
        <begin position="129"/>
        <end position="203"/>
    </location>
</feature>
<dbReference type="Gene3D" id="6.10.20.40">
    <property type="entry name" value="TEA/ATTS domain"/>
    <property type="match status" value="1"/>
</dbReference>
<reference evidence="9" key="1">
    <citation type="journal article" date="2020" name="Stud. Mycol.">
        <title>101 Dothideomycetes genomes: a test case for predicting lifestyles and emergence of pathogens.</title>
        <authorList>
            <person name="Haridas S."/>
            <person name="Albert R."/>
            <person name="Binder M."/>
            <person name="Bloem J."/>
            <person name="Labutti K."/>
            <person name="Salamov A."/>
            <person name="Andreopoulos B."/>
            <person name="Baker S."/>
            <person name="Barry K."/>
            <person name="Bills G."/>
            <person name="Bluhm B."/>
            <person name="Cannon C."/>
            <person name="Castanera R."/>
            <person name="Culley D."/>
            <person name="Daum C."/>
            <person name="Ezra D."/>
            <person name="Gonzalez J."/>
            <person name="Henrissat B."/>
            <person name="Kuo A."/>
            <person name="Liang C."/>
            <person name="Lipzen A."/>
            <person name="Lutzoni F."/>
            <person name="Magnuson J."/>
            <person name="Mondo S."/>
            <person name="Nolan M."/>
            <person name="Ohm R."/>
            <person name="Pangilinan J."/>
            <person name="Park H.-J."/>
            <person name="Ramirez L."/>
            <person name="Alfaro M."/>
            <person name="Sun H."/>
            <person name="Tritt A."/>
            <person name="Yoshinaga Y."/>
            <person name="Zwiers L.-H."/>
            <person name="Turgeon B."/>
            <person name="Goodwin S."/>
            <person name="Spatafora J."/>
            <person name="Crous P."/>
            <person name="Grigoriev I."/>
        </authorList>
    </citation>
    <scope>NUCLEOTIDE SEQUENCE</scope>
    <source>
        <strain evidence="9">CBS 116435</strain>
    </source>
</reference>
<dbReference type="Pfam" id="PF01285">
    <property type="entry name" value="TEA"/>
    <property type="match status" value="1"/>
</dbReference>
<dbReference type="InterPro" id="IPR038096">
    <property type="entry name" value="TEA/ATTS_sf"/>
</dbReference>
<feature type="compositionally biased region" description="Polar residues" evidence="7">
    <location>
        <begin position="707"/>
        <end position="718"/>
    </location>
</feature>
<dbReference type="GO" id="GO:0005667">
    <property type="term" value="C:transcription regulator complex"/>
    <property type="evidence" value="ECO:0007669"/>
    <property type="project" value="TreeGrafter"/>
</dbReference>
<dbReference type="PANTHER" id="PTHR11834:SF0">
    <property type="entry name" value="PROTEIN SCALLOPED"/>
    <property type="match status" value="1"/>
</dbReference>
<evidence type="ECO:0000256" key="6">
    <source>
        <dbReference type="PROSITE-ProRule" id="PRU00505"/>
    </source>
</evidence>
<accession>A0A9P4Q515</accession>